<evidence type="ECO:0000313" key="2">
    <source>
        <dbReference type="EMBL" id="OLZ52392.1"/>
    </source>
</evidence>
<dbReference type="RefSeq" id="WP_143253021.1">
    <property type="nucleotide sequence ID" value="NZ_JBEZVB010000020.1"/>
</dbReference>
<comment type="caution">
    <text evidence="2">The sequence shown here is derived from an EMBL/GenBank/DDBJ whole genome shotgun (WGS) entry which is preliminary data.</text>
</comment>
<organism evidence="2 3">
    <name type="scientific">Amycolatopsis coloradensis</name>
    <dbReference type="NCBI Taxonomy" id="76021"/>
    <lineage>
        <taxon>Bacteria</taxon>
        <taxon>Bacillati</taxon>
        <taxon>Actinomycetota</taxon>
        <taxon>Actinomycetes</taxon>
        <taxon>Pseudonocardiales</taxon>
        <taxon>Pseudonocardiaceae</taxon>
        <taxon>Amycolatopsis</taxon>
    </lineage>
</organism>
<dbReference type="Proteomes" id="UP000187486">
    <property type="component" value="Unassembled WGS sequence"/>
</dbReference>
<reference evidence="2 3" key="1">
    <citation type="submission" date="2016-01" db="EMBL/GenBank/DDBJ databases">
        <title>Amycolatopsis coloradensis genome sequencing and assembly.</title>
        <authorList>
            <person name="Mayilraj S."/>
        </authorList>
    </citation>
    <scope>NUCLEOTIDE SEQUENCE [LARGE SCALE GENOMIC DNA]</scope>
    <source>
        <strain evidence="2 3">DSM 44225</strain>
    </source>
</reference>
<dbReference type="EMBL" id="MQUQ01000006">
    <property type="protein sequence ID" value="OLZ52392.1"/>
    <property type="molecule type" value="Genomic_DNA"/>
</dbReference>
<dbReference type="AlphaFoldDB" id="A0A1R0KUQ8"/>
<dbReference type="Gene3D" id="1.10.1200.10">
    <property type="entry name" value="ACP-like"/>
    <property type="match status" value="1"/>
</dbReference>
<protein>
    <recommendedName>
        <fullName evidence="1">Carrier domain-containing protein</fullName>
    </recommendedName>
</protein>
<dbReference type="OrthoDB" id="5523836at2"/>
<dbReference type="SUPFAM" id="SSF47336">
    <property type="entry name" value="ACP-like"/>
    <property type="match status" value="1"/>
</dbReference>
<feature type="domain" description="Carrier" evidence="1">
    <location>
        <begin position="3"/>
        <end position="83"/>
    </location>
</feature>
<dbReference type="PROSITE" id="PS50075">
    <property type="entry name" value="CARRIER"/>
    <property type="match status" value="1"/>
</dbReference>
<keyword evidence="3" id="KW-1185">Reference proteome</keyword>
<sequence>MHEITVTEVGEFLRGLAERLDLDLDGVEITAASLLEEDLEMDSLNLMDFLVMLERKYQVKITDENLREVDTVADVVTLLNELTRASTVAN</sequence>
<proteinExistence type="predicted"/>
<evidence type="ECO:0000259" key="1">
    <source>
        <dbReference type="PROSITE" id="PS50075"/>
    </source>
</evidence>
<gene>
    <name evidence="2" type="ORF">BS329_13790</name>
</gene>
<evidence type="ECO:0000313" key="3">
    <source>
        <dbReference type="Proteomes" id="UP000187486"/>
    </source>
</evidence>
<dbReference type="InterPro" id="IPR009081">
    <property type="entry name" value="PP-bd_ACP"/>
</dbReference>
<name>A0A1R0KUQ8_9PSEU</name>
<accession>A0A1R0KUQ8</accession>
<dbReference type="InterPro" id="IPR036736">
    <property type="entry name" value="ACP-like_sf"/>
</dbReference>
<dbReference type="STRING" id="76021.BS329_13790"/>
<dbReference type="Pfam" id="PF00550">
    <property type="entry name" value="PP-binding"/>
    <property type="match status" value="1"/>
</dbReference>